<protein>
    <submittedName>
        <fullName evidence="2">Uncharacterized protein</fullName>
    </submittedName>
</protein>
<feature type="compositionally biased region" description="Basic and acidic residues" evidence="1">
    <location>
        <begin position="12"/>
        <end position="23"/>
    </location>
</feature>
<evidence type="ECO:0000256" key="1">
    <source>
        <dbReference type="SAM" id="MobiDB-lite"/>
    </source>
</evidence>
<accession>A0ABR0B2M7</accession>
<comment type="caution">
    <text evidence="2">The sequence shown here is derived from an EMBL/GenBank/DDBJ whole genome shotgun (WGS) entry which is preliminary data.</text>
</comment>
<evidence type="ECO:0000313" key="2">
    <source>
        <dbReference type="EMBL" id="KAK4035910.1"/>
    </source>
</evidence>
<evidence type="ECO:0000313" key="3">
    <source>
        <dbReference type="Proteomes" id="UP001234178"/>
    </source>
</evidence>
<dbReference type="Proteomes" id="UP001234178">
    <property type="component" value="Unassembled WGS sequence"/>
</dbReference>
<gene>
    <name evidence="2" type="ORF">OUZ56_027988</name>
</gene>
<feature type="region of interest" description="Disordered" evidence="1">
    <location>
        <begin position="38"/>
        <end position="127"/>
    </location>
</feature>
<dbReference type="EMBL" id="JAOYFB010000040">
    <property type="protein sequence ID" value="KAK4035910.1"/>
    <property type="molecule type" value="Genomic_DNA"/>
</dbReference>
<organism evidence="2 3">
    <name type="scientific">Daphnia magna</name>
    <dbReference type="NCBI Taxonomy" id="35525"/>
    <lineage>
        <taxon>Eukaryota</taxon>
        <taxon>Metazoa</taxon>
        <taxon>Ecdysozoa</taxon>
        <taxon>Arthropoda</taxon>
        <taxon>Crustacea</taxon>
        <taxon>Branchiopoda</taxon>
        <taxon>Diplostraca</taxon>
        <taxon>Cladocera</taxon>
        <taxon>Anomopoda</taxon>
        <taxon>Daphniidae</taxon>
        <taxon>Daphnia</taxon>
    </lineage>
</organism>
<keyword evidence="3" id="KW-1185">Reference proteome</keyword>
<sequence length="127" mass="13858">MPFRTTKMLRLPKSDSNKSTQSDRFRLLNHVCIGNKSPTLVTRASPEPNKSPTLVTRASPEPNKSPTLVTRASPEPNKSPTLVTRALPEPNKSPTLVTRASPEPDCPSAQLTGMSAVATHERQPLQH</sequence>
<proteinExistence type="predicted"/>
<feature type="region of interest" description="Disordered" evidence="1">
    <location>
        <begin position="1"/>
        <end position="23"/>
    </location>
</feature>
<feature type="compositionally biased region" description="Polar residues" evidence="1">
    <location>
        <begin position="38"/>
        <end position="82"/>
    </location>
</feature>
<name>A0ABR0B2M7_9CRUS</name>
<reference evidence="2 3" key="1">
    <citation type="journal article" date="2023" name="Nucleic Acids Res.">
        <title>The hologenome of Daphnia magna reveals possible DNA methylation and microbiome-mediated evolution of the host genome.</title>
        <authorList>
            <person name="Chaturvedi A."/>
            <person name="Li X."/>
            <person name="Dhandapani V."/>
            <person name="Marshall H."/>
            <person name="Kissane S."/>
            <person name="Cuenca-Cambronero M."/>
            <person name="Asole G."/>
            <person name="Calvet F."/>
            <person name="Ruiz-Romero M."/>
            <person name="Marangio P."/>
            <person name="Guigo R."/>
            <person name="Rago D."/>
            <person name="Mirbahai L."/>
            <person name="Eastwood N."/>
            <person name="Colbourne J.K."/>
            <person name="Zhou J."/>
            <person name="Mallon E."/>
            <person name="Orsini L."/>
        </authorList>
    </citation>
    <scope>NUCLEOTIDE SEQUENCE [LARGE SCALE GENOMIC DNA]</scope>
    <source>
        <strain evidence="2">LRV0_1</strain>
    </source>
</reference>